<accession>A0A9P9BK84</accession>
<dbReference type="RefSeq" id="XP_046009596.1">
    <property type="nucleotide sequence ID" value="XM_046148617.1"/>
</dbReference>
<protein>
    <submittedName>
        <fullName evidence="2">Uncharacterized protein</fullName>
    </submittedName>
</protein>
<reference evidence="2" key="1">
    <citation type="journal article" date="2021" name="Nat. Commun.">
        <title>Genetic determinants of endophytism in the Arabidopsis root mycobiome.</title>
        <authorList>
            <person name="Mesny F."/>
            <person name="Miyauchi S."/>
            <person name="Thiergart T."/>
            <person name="Pickel B."/>
            <person name="Atanasova L."/>
            <person name="Karlsson M."/>
            <person name="Huettel B."/>
            <person name="Barry K.W."/>
            <person name="Haridas S."/>
            <person name="Chen C."/>
            <person name="Bauer D."/>
            <person name="Andreopoulos W."/>
            <person name="Pangilinan J."/>
            <person name="LaButti K."/>
            <person name="Riley R."/>
            <person name="Lipzen A."/>
            <person name="Clum A."/>
            <person name="Drula E."/>
            <person name="Henrissat B."/>
            <person name="Kohler A."/>
            <person name="Grigoriev I.V."/>
            <person name="Martin F.M."/>
            <person name="Hacquard S."/>
        </authorList>
    </citation>
    <scope>NUCLEOTIDE SEQUENCE</scope>
    <source>
        <strain evidence="2">MPI-CAGE-CH-0230</strain>
    </source>
</reference>
<feature type="region of interest" description="Disordered" evidence="1">
    <location>
        <begin position="1"/>
        <end position="21"/>
    </location>
</feature>
<evidence type="ECO:0000313" key="3">
    <source>
        <dbReference type="Proteomes" id="UP000756346"/>
    </source>
</evidence>
<proteinExistence type="predicted"/>
<evidence type="ECO:0000313" key="2">
    <source>
        <dbReference type="EMBL" id="KAH7026379.1"/>
    </source>
</evidence>
<dbReference type="GeneID" id="70178163"/>
<name>A0A9P9BK84_9PEZI</name>
<dbReference type="Proteomes" id="UP000756346">
    <property type="component" value="Unassembled WGS sequence"/>
</dbReference>
<dbReference type="AlphaFoldDB" id="A0A9P9BK84"/>
<keyword evidence="3" id="KW-1185">Reference proteome</keyword>
<evidence type="ECO:0000256" key="1">
    <source>
        <dbReference type="SAM" id="MobiDB-lite"/>
    </source>
</evidence>
<comment type="caution">
    <text evidence="2">The sequence shown here is derived from an EMBL/GenBank/DDBJ whole genome shotgun (WGS) entry which is preliminary data.</text>
</comment>
<gene>
    <name evidence="2" type="ORF">B0I36DRAFT_157816</name>
</gene>
<dbReference type="EMBL" id="JAGTJQ010000008">
    <property type="protein sequence ID" value="KAH7026379.1"/>
    <property type="molecule type" value="Genomic_DNA"/>
</dbReference>
<sequence length="152" mass="16669">MERSGSGLETEAAATSIYAENSRQPRVRSASLFNKRYGKRRTIGWVLDAASAESRPPSPKPRKCQSCMLEPGGRCPVPHSVVPWGWFMPRARNCGAGSAVRVSAMQRHLQVPTQRAQASNWSALLARQLDFICGAQQSPDYTPGGVNTLRGW</sequence>
<organism evidence="2 3">
    <name type="scientific">Microdochium trichocladiopsis</name>
    <dbReference type="NCBI Taxonomy" id="1682393"/>
    <lineage>
        <taxon>Eukaryota</taxon>
        <taxon>Fungi</taxon>
        <taxon>Dikarya</taxon>
        <taxon>Ascomycota</taxon>
        <taxon>Pezizomycotina</taxon>
        <taxon>Sordariomycetes</taxon>
        <taxon>Xylariomycetidae</taxon>
        <taxon>Xylariales</taxon>
        <taxon>Microdochiaceae</taxon>
        <taxon>Microdochium</taxon>
    </lineage>
</organism>